<dbReference type="PROSITE" id="PS50177">
    <property type="entry name" value="NTF2_DOMAIN"/>
    <property type="match status" value="1"/>
</dbReference>
<feature type="domain" description="NTF2" evidence="1">
    <location>
        <begin position="15"/>
        <end position="67"/>
    </location>
</feature>
<dbReference type="InterPro" id="IPR045875">
    <property type="entry name" value="NTF2"/>
</dbReference>
<gene>
    <name evidence="2" type="ORF">CB5_LOCUS7695</name>
</gene>
<name>A0A6V7P1P1_ANACO</name>
<dbReference type="InterPro" id="IPR032710">
    <property type="entry name" value="NTF2-like_dom_sf"/>
</dbReference>
<organism evidence="2">
    <name type="scientific">Ananas comosus var. bracteatus</name>
    <name type="common">red pineapple</name>
    <dbReference type="NCBI Taxonomy" id="296719"/>
    <lineage>
        <taxon>Eukaryota</taxon>
        <taxon>Viridiplantae</taxon>
        <taxon>Streptophyta</taxon>
        <taxon>Embryophyta</taxon>
        <taxon>Tracheophyta</taxon>
        <taxon>Spermatophyta</taxon>
        <taxon>Magnoliopsida</taxon>
        <taxon>Liliopsida</taxon>
        <taxon>Poales</taxon>
        <taxon>Bromeliaceae</taxon>
        <taxon>Bromelioideae</taxon>
        <taxon>Ananas</taxon>
    </lineage>
</organism>
<dbReference type="SUPFAM" id="SSF54427">
    <property type="entry name" value="NTF2-like"/>
    <property type="match status" value="1"/>
</dbReference>
<evidence type="ECO:0000259" key="1">
    <source>
        <dbReference type="PROSITE" id="PS50177"/>
    </source>
</evidence>
<dbReference type="Gene3D" id="3.10.450.50">
    <property type="match status" value="1"/>
</dbReference>
<dbReference type="InterPro" id="IPR002075">
    <property type="entry name" value="NTF2_dom"/>
</dbReference>
<accession>A0A6V7P1P1</accession>
<proteinExistence type="predicted"/>
<dbReference type="InterPro" id="IPR018222">
    <property type="entry name" value="Nuclear_transport_factor_2_euk"/>
</dbReference>
<dbReference type="AlphaFoldDB" id="A0A6V7P1P1"/>
<dbReference type="Pfam" id="PF02136">
    <property type="entry name" value="NTF2"/>
    <property type="match status" value="1"/>
</dbReference>
<sequence length="156" mass="17554">MDERASDRSIDPDVMAREFVEHYCMTFNRNRAALGELYQEGSMLTFEGDKIQGAQAIVAKLASLPFQLHDIYNVDCCQDSDPRVAPVWLAPLGLRRHPARRRKPPEQEHVQPDVHFDADTSGELPGAEPHIPSVPFDCCLKCQSVLKIAFPLLDLL</sequence>
<dbReference type="PANTHER" id="PTHR12612">
    <property type="entry name" value="NUCLEAR TRANSPORT FACTOR 2"/>
    <property type="match status" value="1"/>
</dbReference>
<dbReference type="GO" id="GO:0006913">
    <property type="term" value="P:nucleocytoplasmic transport"/>
    <property type="evidence" value="ECO:0007669"/>
    <property type="project" value="InterPro"/>
</dbReference>
<reference evidence="2" key="1">
    <citation type="submission" date="2020-07" db="EMBL/GenBank/DDBJ databases">
        <authorList>
            <person name="Lin J."/>
        </authorList>
    </citation>
    <scope>NUCLEOTIDE SEQUENCE</scope>
</reference>
<dbReference type="EMBL" id="LR862144">
    <property type="protein sequence ID" value="CAD1824484.1"/>
    <property type="molecule type" value="Genomic_DNA"/>
</dbReference>
<protein>
    <recommendedName>
        <fullName evidence="1">NTF2 domain-containing protein</fullName>
    </recommendedName>
</protein>
<evidence type="ECO:0000313" key="2">
    <source>
        <dbReference type="EMBL" id="CAD1824484.1"/>
    </source>
</evidence>